<keyword evidence="7" id="KW-0067">ATP-binding</keyword>
<dbReference type="InterPro" id="IPR036097">
    <property type="entry name" value="HisK_dim/P_sf"/>
</dbReference>
<sequence length="548" mass="58949">MLRCDRWGCCGLDHCLRGPHARIRAMNGWQRSAGWVLAWAVAAGCGAAWLAHGRLQSLREVFDTDARIAHRLLSQRMVQHDAILGTLALLQPRQPATDQASWKQLPRLYPQVLDVARRSAAAGESWPAPWPHGMAEAERRSQASGHAELALADLTRGRLYLVQAGLPASYALLLDLRATIPADEWPMPPATSPVRAWLALGGQEFLIQPGSTGSPGWNTWSWEVSKTLASPSQPLVLYLRQPLDASVLPWTAMLGWALGCALAVAALRALLRQRVARRRAEQLLQLGQVARLNTLGELAAGMAHELNQPLTAVLSNSQAARRLLAEDPPEMDAARQAMTQAAEQAKRASAVVGRLRRLVEQPGLAPQAEPLDLNQAVAEALYLLEPELRRRQVQVKVQMKVQAADLPAAQADPVAVQQILHNLLVNALQAMQEQPPATRHLRVELERRDTRLLVAVQDSGPGVAPEMRQRLFTPFATGRAQGLGLGLTLSQSLAESMGGSLELAASGPGSGARFELLLPAACASACANASTACAAPTASTPPPPPPNP</sequence>
<feature type="transmembrane region" description="Helical" evidence="9">
    <location>
        <begin position="247"/>
        <end position="271"/>
    </location>
</feature>
<evidence type="ECO:0000256" key="2">
    <source>
        <dbReference type="ARBA" id="ARBA00012438"/>
    </source>
</evidence>
<dbReference type="Gene3D" id="1.10.287.130">
    <property type="match status" value="1"/>
</dbReference>
<evidence type="ECO:0000256" key="1">
    <source>
        <dbReference type="ARBA" id="ARBA00000085"/>
    </source>
</evidence>
<evidence type="ECO:0000256" key="7">
    <source>
        <dbReference type="ARBA" id="ARBA00022840"/>
    </source>
</evidence>
<dbReference type="GO" id="GO:0005524">
    <property type="term" value="F:ATP binding"/>
    <property type="evidence" value="ECO:0007669"/>
    <property type="project" value="UniProtKB-KW"/>
</dbReference>
<dbReference type="AlphaFoldDB" id="A9BUE7"/>
<dbReference type="EMBL" id="CP000884">
    <property type="protein sequence ID" value="ABX33850.1"/>
    <property type="molecule type" value="Genomic_DNA"/>
</dbReference>
<name>A9BUE7_DELAS</name>
<keyword evidence="9" id="KW-0812">Transmembrane</keyword>
<evidence type="ECO:0000256" key="9">
    <source>
        <dbReference type="SAM" id="Phobius"/>
    </source>
</evidence>
<dbReference type="Proteomes" id="UP000000784">
    <property type="component" value="Chromosome"/>
</dbReference>
<keyword evidence="6 11" id="KW-0418">Kinase</keyword>
<dbReference type="InterPro" id="IPR036890">
    <property type="entry name" value="HATPase_C_sf"/>
</dbReference>
<reference evidence="12" key="2">
    <citation type="submission" date="2007-11" db="EMBL/GenBank/DDBJ databases">
        <title>Complete sequence of Delftia acidovorans DSM 14801 / SPH-1.</title>
        <authorList>
            <person name="Copeland A."/>
            <person name="Lucas S."/>
            <person name="Lapidus A."/>
            <person name="Barry K."/>
            <person name="Glavina del Rio T."/>
            <person name="Dalin E."/>
            <person name="Tice H."/>
            <person name="Pitluck S."/>
            <person name="Lowry S."/>
            <person name="Clum A."/>
            <person name="Schmutz J."/>
            <person name="Larimer F."/>
            <person name="Land M."/>
            <person name="Hauser L."/>
            <person name="Kyrpides N."/>
            <person name="Kim E."/>
            <person name="Schleheck D."/>
            <person name="Richardson P."/>
        </authorList>
    </citation>
    <scope>NUCLEOTIDE SEQUENCE [LARGE SCALE GENOMIC DNA]</scope>
    <source>
        <strain evidence="12">DSM 14801 / SPH-1</strain>
    </source>
</reference>
<evidence type="ECO:0000256" key="6">
    <source>
        <dbReference type="ARBA" id="ARBA00022777"/>
    </source>
</evidence>
<keyword evidence="3" id="KW-0597">Phosphoprotein</keyword>
<dbReference type="EC" id="2.7.13.3" evidence="2"/>
<dbReference type="SUPFAM" id="SSF47384">
    <property type="entry name" value="Homodimeric domain of signal transducing histidine kinase"/>
    <property type="match status" value="1"/>
</dbReference>
<dbReference type="SMART" id="SM00387">
    <property type="entry name" value="HATPase_c"/>
    <property type="match status" value="1"/>
</dbReference>
<keyword evidence="9" id="KW-1133">Transmembrane helix</keyword>
<dbReference type="HOGENOM" id="CLU_021900_0_0_4"/>
<dbReference type="InterPro" id="IPR005467">
    <property type="entry name" value="His_kinase_dom"/>
</dbReference>
<dbReference type="eggNOG" id="COG4191">
    <property type="taxonomic scope" value="Bacteria"/>
</dbReference>
<keyword evidence="9" id="KW-0472">Membrane</keyword>
<feature type="domain" description="Histidine kinase" evidence="10">
    <location>
        <begin position="301"/>
        <end position="522"/>
    </location>
</feature>
<evidence type="ECO:0000313" key="12">
    <source>
        <dbReference type="Proteomes" id="UP000000784"/>
    </source>
</evidence>
<evidence type="ECO:0000256" key="8">
    <source>
        <dbReference type="ARBA" id="ARBA00023012"/>
    </source>
</evidence>
<reference evidence="11 12" key="1">
    <citation type="journal article" date="2004" name="Appl. Environ. Microbiol.">
        <title>Mineralization of individual congeners of linear alkylbenzenesulfonate by defined pairs of heterotrophic bacteria.</title>
        <authorList>
            <person name="Schleheck D."/>
            <person name="Knepper T.P."/>
            <person name="Fischer K."/>
            <person name="Cook A.M."/>
        </authorList>
    </citation>
    <scope>NUCLEOTIDE SEQUENCE [LARGE SCALE GENOMIC DNA]</scope>
    <source>
        <strain evidence="12">DSM 14801 / SPH-1</strain>
    </source>
</reference>
<dbReference type="Pfam" id="PF00512">
    <property type="entry name" value="HisKA"/>
    <property type="match status" value="1"/>
</dbReference>
<dbReference type="Gene3D" id="3.30.565.10">
    <property type="entry name" value="Histidine kinase-like ATPase, C-terminal domain"/>
    <property type="match status" value="1"/>
</dbReference>
<dbReference type="Pfam" id="PF02518">
    <property type="entry name" value="HATPase_c"/>
    <property type="match status" value="1"/>
</dbReference>
<organism evidence="11 12">
    <name type="scientific">Delftia acidovorans (strain DSM 14801 / SPH-1)</name>
    <dbReference type="NCBI Taxonomy" id="398578"/>
    <lineage>
        <taxon>Bacteria</taxon>
        <taxon>Pseudomonadati</taxon>
        <taxon>Pseudomonadota</taxon>
        <taxon>Betaproteobacteria</taxon>
        <taxon>Burkholderiales</taxon>
        <taxon>Comamonadaceae</taxon>
        <taxon>Delftia</taxon>
    </lineage>
</organism>
<dbReference type="SUPFAM" id="SSF55874">
    <property type="entry name" value="ATPase domain of HSP90 chaperone/DNA topoisomerase II/histidine kinase"/>
    <property type="match status" value="1"/>
</dbReference>
<protein>
    <recommendedName>
        <fullName evidence="2">histidine kinase</fullName>
        <ecNumber evidence="2">2.7.13.3</ecNumber>
    </recommendedName>
</protein>
<dbReference type="PANTHER" id="PTHR43065:SF46">
    <property type="entry name" value="C4-DICARBOXYLATE TRANSPORT SENSOR PROTEIN DCTB"/>
    <property type="match status" value="1"/>
</dbReference>
<comment type="catalytic activity">
    <reaction evidence="1">
        <text>ATP + protein L-histidine = ADP + protein N-phospho-L-histidine.</text>
        <dbReference type="EC" id="2.7.13.3"/>
    </reaction>
</comment>
<dbReference type="InterPro" id="IPR004358">
    <property type="entry name" value="Sig_transdc_His_kin-like_C"/>
</dbReference>
<evidence type="ECO:0000313" key="11">
    <source>
        <dbReference type="EMBL" id="ABX33850.1"/>
    </source>
</evidence>
<dbReference type="PROSITE" id="PS50109">
    <property type="entry name" value="HIS_KIN"/>
    <property type="match status" value="1"/>
</dbReference>
<keyword evidence="8" id="KW-0902">Two-component regulatory system</keyword>
<evidence type="ECO:0000259" key="10">
    <source>
        <dbReference type="PROSITE" id="PS50109"/>
    </source>
</evidence>
<keyword evidence="5" id="KW-0547">Nucleotide-binding</keyword>
<keyword evidence="4 11" id="KW-0808">Transferase</keyword>
<dbReference type="KEGG" id="dac:Daci_1205"/>
<dbReference type="GO" id="GO:0000155">
    <property type="term" value="F:phosphorelay sensor kinase activity"/>
    <property type="evidence" value="ECO:0007669"/>
    <property type="project" value="InterPro"/>
</dbReference>
<dbReference type="PRINTS" id="PR00344">
    <property type="entry name" value="BCTRLSENSOR"/>
</dbReference>
<dbReference type="CDD" id="cd00082">
    <property type="entry name" value="HisKA"/>
    <property type="match status" value="1"/>
</dbReference>
<dbReference type="STRING" id="398578.Daci_1205"/>
<accession>A9BUE7</accession>
<dbReference type="InterPro" id="IPR003661">
    <property type="entry name" value="HisK_dim/P_dom"/>
</dbReference>
<dbReference type="PANTHER" id="PTHR43065">
    <property type="entry name" value="SENSOR HISTIDINE KINASE"/>
    <property type="match status" value="1"/>
</dbReference>
<proteinExistence type="predicted"/>
<evidence type="ECO:0000256" key="3">
    <source>
        <dbReference type="ARBA" id="ARBA00022553"/>
    </source>
</evidence>
<evidence type="ECO:0000256" key="4">
    <source>
        <dbReference type="ARBA" id="ARBA00022679"/>
    </source>
</evidence>
<gene>
    <name evidence="11" type="ordered locus">Daci_1205</name>
</gene>
<dbReference type="InterPro" id="IPR003594">
    <property type="entry name" value="HATPase_dom"/>
</dbReference>
<dbReference type="SMART" id="SM00388">
    <property type="entry name" value="HisKA"/>
    <property type="match status" value="1"/>
</dbReference>
<keyword evidence="12" id="KW-1185">Reference proteome</keyword>
<evidence type="ECO:0000256" key="5">
    <source>
        <dbReference type="ARBA" id="ARBA00022741"/>
    </source>
</evidence>
<feature type="transmembrane region" description="Helical" evidence="9">
    <location>
        <begin position="32"/>
        <end position="51"/>
    </location>
</feature>